<dbReference type="RefSeq" id="WP_162659801.1">
    <property type="nucleotide sequence ID" value="NZ_LR593887.1"/>
</dbReference>
<dbReference type="CDD" id="cd03357">
    <property type="entry name" value="LbH_MAT_GAT"/>
    <property type="match status" value="1"/>
</dbReference>
<dbReference type="InParanoid" id="A0A6C2YV19"/>
<dbReference type="GO" id="GO:0005829">
    <property type="term" value="C:cytosol"/>
    <property type="evidence" value="ECO:0007669"/>
    <property type="project" value="TreeGrafter"/>
</dbReference>
<comment type="similarity">
    <text evidence="1">Belongs to the transferase hexapeptide repeat family.</text>
</comment>
<dbReference type="InterPro" id="IPR018357">
    <property type="entry name" value="Hexapep_transf_CS"/>
</dbReference>
<dbReference type="FunFam" id="2.160.10.10:FF:000025">
    <property type="entry name" value="Hexapeptide-repeat containing-acetyltransferase"/>
    <property type="match status" value="1"/>
</dbReference>
<dbReference type="InterPro" id="IPR051159">
    <property type="entry name" value="Hexapeptide_acetyltransf"/>
</dbReference>
<reference evidence="8" key="1">
    <citation type="submission" date="2019-04" db="EMBL/GenBank/DDBJ databases">
        <authorList>
            <consortium name="Science for Life Laboratories"/>
        </authorList>
    </citation>
    <scope>NUCLEOTIDE SEQUENCE</scope>
    <source>
        <strain evidence="8">MBLW1</strain>
    </source>
</reference>
<evidence type="ECO:0000256" key="2">
    <source>
        <dbReference type="ARBA" id="ARBA00022679"/>
    </source>
</evidence>
<dbReference type="FunCoup" id="A0A6C2YV19">
    <property type="interactions" value="212"/>
</dbReference>
<proteinExistence type="inferred from homology"/>
<dbReference type="SMART" id="SM01266">
    <property type="entry name" value="Mac"/>
    <property type="match status" value="1"/>
</dbReference>
<evidence type="ECO:0000259" key="7">
    <source>
        <dbReference type="SMART" id="SM01266"/>
    </source>
</evidence>
<keyword evidence="3" id="KW-0677">Repeat</keyword>
<dbReference type="AlphaFoldDB" id="A0A6C2YV19"/>
<evidence type="ECO:0000256" key="6">
    <source>
        <dbReference type="ARBA" id="ARBA00067695"/>
    </source>
</evidence>
<evidence type="ECO:0000256" key="1">
    <source>
        <dbReference type="ARBA" id="ARBA00007274"/>
    </source>
</evidence>
<evidence type="ECO:0000256" key="4">
    <source>
        <dbReference type="ARBA" id="ARBA00023315"/>
    </source>
</evidence>
<dbReference type="PANTHER" id="PTHR23416">
    <property type="entry name" value="SIALIC ACID SYNTHASE-RELATED"/>
    <property type="match status" value="1"/>
</dbReference>
<dbReference type="PANTHER" id="PTHR23416:SF23">
    <property type="entry name" value="ACETYLTRANSFERASE C18B11.09C-RELATED"/>
    <property type="match status" value="1"/>
</dbReference>
<evidence type="ECO:0000256" key="3">
    <source>
        <dbReference type="ARBA" id="ARBA00022737"/>
    </source>
</evidence>
<dbReference type="PROSITE" id="PS00101">
    <property type="entry name" value="HEXAPEP_TRANSFERASES"/>
    <property type="match status" value="1"/>
</dbReference>
<dbReference type="Proteomes" id="UP000464378">
    <property type="component" value="Chromosome"/>
</dbReference>
<name>A0A6C2YV19_9BACT</name>
<dbReference type="SUPFAM" id="SSF51161">
    <property type="entry name" value="Trimeric LpxA-like enzymes"/>
    <property type="match status" value="1"/>
</dbReference>
<evidence type="ECO:0000313" key="9">
    <source>
        <dbReference type="Proteomes" id="UP000464378"/>
    </source>
</evidence>
<gene>
    <name evidence="8" type="ORF">GMBLW1_44280</name>
</gene>
<sequence>MALSEREKMLAGEGYRGDDPQLVAERLHARRVLADFHAAAPDALAARMAMLAGLFAHCGAGVHLEPPFFCDYGSFISLGDRVYMNSGCILLDCNRITIGPDCMFGPRVQILTATHPIDPDLRRSGIESALPVVIGSNVWIGAGALVLPGVTIGDDVVIGAGTVVTKDVPSRVVVVGNPGRILRQIP</sequence>
<keyword evidence="4" id="KW-0012">Acyltransferase</keyword>
<dbReference type="Pfam" id="PF00132">
    <property type="entry name" value="Hexapep"/>
    <property type="match status" value="1"/>
</dbReference>
<accession>A0A6C2YV19</accession>
<protein>
    <recommendedName>
        <fullName evidence="6">Nodulation protein L</fullName>
    </recommendedName>
</protein>
<dbReference type="KEGG" id="tim:GMBLW1_44280"/>
<dbReference type="InterPro" id="IPR024688">
    <property type="entry name" value="Mac_dom"/>
</dbReference>
<dbReference type="InterPro" id="IPR011004">
    <property type="entry name" value="Trimer_LpxA-like_sf"/>
</dbReference>
<dbReference type="GO" id="GO:0008374">
    <property type="term" value="F:O-acyltransferase activity"/>
    <property type="evidence" value="ECO:0007669"/>
    <property type="project" value="TreeGrafter"/>
</dbReference>
<keyword evidence="2 8" id="KW-0808">Transferase</keyword>
<dbReference type="InterPro" id="IPR001451">
    <property type="entry name" value="Hexapep"/>
</dbReference>
<comment type="function">
    <text evidence="5">Acetyltransferase implicated in the O-acetylation of Nod factors.</text>
</comment>
<feature type="domain" description="Maltose/galactoside acetyltransferase" evidence="7">
    <location>
        <begin position="6"/>
        <end position="60"/>
    </location>
</feature>
<dbReference type="EMBL" id="LR593887">
    <property type="protein sequence ID" value="VTS06889.1"/>
    <property type="molecule type" value="Genomic_DNA"/>
</dbReference>
<dbReference type="Pfam" id="PF12464">
    <property type="entry name" value="Mac"/>
    <property type="match status" value="1"/>
</dbReference>
<dbReference type="GO" id="GO:0016407">
    <property type="term" value="F:acetyltransferase activity"/>
    <property type="evidence" value="ECO:0007669"/>
    <property type="project" value="InterPro"/>
</dbReference>
<evidence type="ECO:0000313" key="8">
    <source>
        <dbReference type="EMBL" id="VIP04765.1"/>
    </source>
</evidence>
<organism evidence="8">
    <name type="scientific">Tuwongella immobilis</name>
    <dbReference type="NCBI Taxonomy" id="692036"/>
    <lineage>
        <taxon>Bacteria</taxon>
        <taxon>Pseudomonadati</taxon>
        <taxon>Planctomycetota</taxon>
        <taxon>Planctomycetia</taxon>
        <taxon>Gemmatales</taxon>
        <taxon>Gemmataceae</taxon>
        <taxon>Tuwongella</taxon>
    </lineage>
</organism>
<keyword evidence="9" id="KW-1185">Reference proteome</keyword>
<evidence type="ECO:0000256" key="5">
    <source>
        <dbReference type="ARBA" id="ARBA00055587"/>
    </source>
</evidence>
<dbReference type="Gene3D" id="2.160.10.10">
    <property type="entry name" value="Hexapeptide repeat proteins"/>
    <property type="match status" value="1"/>
</dbReference>
<dbReference type="EMBL" id="LR586016">
    <property type="protein sequence ID" value="VIP04765.1"/>
    <property type="molecule type" value="Genomic_DNA"/>
</dbReference>